<evidence type="ECO:0000313" key="23">
    <source>
        <dbReference type="Proteomes" id="UP000199515"/>
    </source>
</evidence>
<keyword evidence="9" id="KW-0001">2Fe-2S</keyword>
<keyword evidence="16 20" id="KW-0472">Membrane</keyword>
<dbReference type="GO" id="GO:0046872">
    <property type="term" value="F:metal ion binding"/>
    <property type="evidence" value="ECO:0007669"/>
    <property type="project" value="UniProtKB-KW"/>
</dbReference>
<evidence type="ECO:0000256" key="12">
    <source>
        <dbReference type="ARBA" id="ARBA00022989"/>
    </source>
</evidence>
<evidence type="ECO:0000256" key="20">
    <source>
        <dbReference type="SAM" id="Phobius"/>
    </source>
</evidence>
<dbReference type="Gene3D" id="2.102.10.10">
    <property type="entry name" value="Rieske [2Fe-2S] iron-sulphur domain"/>
    <property type="match status" value="1"/>
</dbReference>
<comment type="subcellular location">
    <subcellularLocation>
        <location evidence="2">Cell membrane</location>
        <topology evidence="2">Multi-pass membrane protein</topology>
    </subcellularLocation>
</comment>
<accession>A0A1H3QE87</accession>
<gene>
    <name evidence="22" type="ORF">SAMN05421504_109271</name>
</gene>
<keyword evidence="10" id="KW-0479">Metal-binding</keyword>
<keyword evidence="15" id="KW-0411">Iron-sulfur</keyword>
<protein>
    <recommendedName>
        <fullName evidence="4">Cytochrome bc1 complex Rieske iron-sulfur subunit</fullName>
    </recommendedName>
    <alternativeName>
        <fullName evidence="18">Cytochrome bc1 reductase complex subunit QcrA</fullName>
    </alternativeName>
    <alternativeName>
        <fullName evidence="19">Rieske iron-sulfur protein</fullName>
    </alternativeName>
</protein>
<evidence type="ECO:0000256" key="5">
    <source>
        <dbReference type="ARBA" id="ARBA00022448"/>
    </source>
</evidence>
<dbReference type="Pfam" id="PF19297">
    <property type="entry name" value="QcrA_N"/>
    <property type="match status" value="1"/>
</dbReference>
<dbReference type="EMBL" id="FNON01000009">
    <property type="protein sequence ID" value="SDZ11583.1"/>
    <property type="molecule type" value="Genomic_DNA"/>
</dbReference>
<keyword evidence="23" id="KW-1185">Reference proteome</keyword>
<feature type="transmembrane region" description="Helical" evidence="20">
    <location>
        <begin position="99"/>
        <end position="123"/>
    </location>
</feature>
<evidence type="ECO:0000256" key="10">
    <source>
        <dbReference type="ARBA" id="ARBA00022723"/>
    </source>
</evidence>
<reference evidence="22 23" key="1">
    <citation type="submission" date="2016-10" db="EMBL/GenBank/DDBJ databases">
        <authorList>
            <person name="de Groot N.N."/>
        </authorList>
    </citation>
    <scope>NUCLEOTIDE SEQUENCE [LARGE SCALE GENOMIC DNA]</scope>
    <source>
        <strain evidence="22 23">CPCC 202699</strain>
    </source>
</reference>
<dbReference type="Pfam" id="PF00355">
    <property type="entry name" value="Rieske"/>
    <property type="match status" value="1"/>
</dbReference>
<evidence type="ECO:0000256" key="6">
    <source>
        <dbReference type="ARBA" id="ARBA00022475"/>
    </source>
</evidence>
<keyword evidence="7" id="KW-0679">Respiratory chain</keyword>
<name>A0A1H3QE87_9PSEU</name>
<evidence type="ECO:0000256" key="17">
    <source>
        <dbReference type="ARBA" id="ARBA00023157"/>
    </source>
</evidence>
<evidence type="ECO:0000259" key="21">
    <source>
        <dbReference type="PROSITE" id="PS51296"/>
    </source>
</evidence>
<evidence type="ECO:0000256" key="11">
    <source>
        <dbReference type="ARBA" id="ARBA00022982"/>
    </source>
</evidence>
<feature type="transmembrane region" description="Helical" evidence="20">
    <location>
        <begin position="57"/>
        <end position="79"/>
    </location>
</feature>
<sequence length="385" mass="42629">MSAAEGPKPPSEAELAEMDRDQLVELGTKLDGVELVEYPDPWPVKGTRAEKRAERAIAAWFGLSALSAIAFVVVIASPWDPHWWEYKSPFDEDAHATYSLYTPALGVTLGLAILSLAIGLLLYTKKFIPHEVAIQERGDGGSQEVDKATILAQLADAGNRSTIARRSLIKRSAGLGVGAIGLAAAALPVASFIKDPWKDTENKDSLWHTPWKSEFPGEVVYLRRFTGKWDETEPVLVKAEDLDAGAMETVFPFRESERGNEKAMLHALKRVDSPVMLIRLRPSDAAKVVKRQGQEDFNYGDYYAYTKICSHVGCPTSLYEQRTNRILCPCHQSQFDALHYAKPIFGPATRPLAQLPITVDKDGYLIAKGDFIEAIGPAFWERKSQ</sequence>
<dbReference type="InterPro" id="IPR045603">
    <property type="entry name" value="QcrA_N"/>
</dbReference>
<evidence type="ECO:0000256" key="9">
    <source>
        <dbReference type="ARBA" id="ARBA00022714"/>
    </source>
</evidence>
<dbReference type="PROSITE" id="PS51296">
    <property type="entry name" value="RIESKE"/>
    <property type="match status" value="1"/>
</dbReference>
<evidence type="ECO:0000256" key="19">
    <source>
        <dbReference type="ARBA" id="ARBA00032409"/>
    </source>
</evidence>
<evidence type="ECO:0000256" key="8">
    <source>
        <dbReference type="ARBA" id="ARBA00022692"/>
    </source>
</evidence>
<dbReference type="Proteomes" id="UP000199515">
    <property type="component" value="Unassembled WGS sequence"/>
</dbReference>
<dbReference type="GO" id="GO:0016705">
    <property type="term" value="F:oxidoreductase activity, acting on paired donors, with incorporation or reduction of molecular oxygen"/>
    <property type="evidence" value="ECO:0007669"/>
    <property type="project" value="UniProtKB-ARBA"/>
</dbReference>
<dbReference type="RefSeq" id="WP_091296641.1">
    <property type="nucleotide sequence ID" value="NZ_FNON01000009.1"/>
</dbReference>
<evidence type="ECO:0000256" key="14">
    <source>
        <dbReference type="ARBA" id="ARBA00023004"/>
    </source>
</evidence>
<dbReference type="STRING" id="589385.SAMN05421504_109271"/>
<feature type="domain" description="Rieske" evidence="21">
    <location>
        <begin position="272"/>
        <end position="366"/>
    </location>
</feature>
<dbReference type="InterPro" id="IPR014349">
    <property type="entry name" value="Rieske_Fe-S_prot"/>
</dbReference>
<dbReference type="PANTHER" id="PTHR10134">
    <property type="entry name" value="CYTOCHROME B-C1 COMPLEX SUBUNIT RIESKE, MITOCHONDRIAL"/>
    <property type="match status" value="1"/>
</dbReference>
<proteinExistence type="inferred from homology"/>
<dbReference type="OrthoDB" id="9802613at2"/>
<evidence type="ECO:0000256" key="2">
    <source>
        <dbReference type="ARBA" id="ARBA00004651"/>
    </source>
</evidence>
<dbReference type="InterPro" id="IPR017941">
    <property type="entry name" value="Rieske_2Fe-2S"/>
</dbReference>
<evidence type="ECO:0000256" key="4">
    <source>
        <dbReference type="ARBA" id="ARBA00015816"/>
    </source>
</evidence>
<evidence type="ECO:0000256" key="18">
    <source>
        <dbReference type="ARBA" id="ARBA00029586"/>
    </source>
</evidence>
<evidence type="ECO:0000256" key="13">
    <source>
        <dbReference type="ARBA" id="ARBA00023002"/>
    </source>
</evidence>
<dbReference type="AlphaFoldDB" id="A0A1H3QE87"/>
<dbReference type="InterPro" id="IPR036922">
    <property type="entry name" value="Rieske_2Fe-2S_sf"/>
</dbReference>
<dbReference type="GO" id="GO:0051537">
    <property type="term" value="F:2 iron, 2 sulfur cluster binding"/>
    <property type="evidence" value="ECO:0007669"/>
    <property type="project" value="UniProtKB-KW"/>
</dbReference>
<keyword evidence="6" id="KW-1003">Cell membrane</keyword>
<feature type="transmembrane region" description="Helical" evidence="20">
    <location>
        <begin position="173"/>
        <end position="193"/>
    </location>
</feature>
<keyword evidence="13" id="KW-0560">Oxidoreductase</keyword>
<dbReference type="SUPFAM" id="SSF50022">
    <property type="entry name" value="ISP domain"/>
    <property type="match status" value="1"/>
</dbReference>
<evidence type="ECO:0000256" key="3">
    <source>
        <dbReference type="ARBA" id="ARBA00010651"/>
    </source>
</evidence>
<keyword evidence="17" id="KW-1015">Disulfide bond</keyword>
<keyword evidence="14" id="KW-0408">Iron</keyword>
<evidence type="ECO:0000256" key="7">
    <source>
        <dbReference type="ARBA" id="ARBA00022660"/>
    </source>
</evidence>
<evidence type="ECO:0000256" key="1">
    <source>
        <dbReference type="ARBA" id="ARBA00002494"/>
    </source>
</evidence>
<keyword evidence="5" id="KW-0813">Transport</keyword>
<dbReference type="GO" id="GO:0005886">
    <property type="term" value="C:plasma membrane"/>
    <property type="evidence" value="ECO:0007669"/>
    <property type="project" value="UniProtKB-SubCell"/>
</dbReference>
<dbReference type="CDD" id="cd03467">
    <property type="entry name" value="Rieske"/>
    <property type="match status" value="1"/>
</dbReference>
<keyword evidence="11" id="KW-0249">Electron transport</keyword>
<evidence type="ECO:0000256" key="16">
    <source>
        <dbReference type="ARBA" id="ARBA00023136"/>
    </source>
</evidence>
<comment type="function">
    <text evidence="1">Iron-sulfur subunit of the cytochrome bc1 complex, an essential component of the respiratory electron transport chain required for ATP synthesis. The bc1 complex catalyzes the oxidation of menaquinol and the reduction of cytochrome c in the respiratory chain. The bc1 complex operates through a Q-cycle mechanism that couples electron transfer to generation of the proton gradient that drives ATP synthesis.</text>
</comment>
<keyword evidence="8 20" id="KW-0812">Transmembrane</keyword>
<comment type="similarity">
    <text evidence="3">Belongs to the Rieske iron-sulfur protein family.</text>
</comment>
<evidence type="ECO:0000256" key="15">
    <source>
        <dbReference type="ARBA" id="ARBA00023014"/>
    </source>
</evidence>
<evidence type="ECO:0000313" key="22">
    <source>
        <dbReference type="EMBL" id="SDZ11583.1"/>
    </source>
</evidence>
<keyword evidence="12 20" id="KW-1133">Transmembrane helix</keyword>
<organism evidence="22 23">
    <name type="scientific">Amycolatopsis xylanica</name>
    <dbReference type="NCBI Taxonomy" id="589385"/>
    <lineage>
        <taxon>Bacteria</taxon>
        <taxon>Bacillati</taxon>
        <taxon>Actinomycetota</taxon>
        <taxon>Actinomycetes</taxon>
        <taxon>Pseudonocardiales</taxon>
        <taxon>Pseudonocardiaceae</taxon>
        <taxon>Amycolatopsis</taxon>
    </lineage>
</organism>
<dbReference type="GO" id="GO:0004497">
    <property type="term" value="F:monooxygenase activity"/>
    <property type="evidence" value="ECO:0007669"/>
    <property type="project" value="UniProtKB-ARBA"/>
</dbReference>